<evidence type="ECO:0000256" key="15">
    <source>
        <dbReference type="ARBA" id="ARBA00077278"/>
    </source>
</evidence>
<keyword evidence="6" id="KW-0963">Cytoplasm</keyword>
<dbReference type="InterPro" id="IPR027417">
    <property type="entry name" value="P-loop_NTPase"/>
</dbReference>
<comment type="similarity">
    <text evidence="5">Belongs to the TRAFAC class TrmE-Era-EngA-EngB-Septin-like GTPase superfamily. AIG1/Toc34/Toc159-like paraseptin GTPase family. IAN subfamily.</text>
</comment>
<evidence type="ECO:0000313" key="19">
    <source>
        <dbReference type="Proteomes" id="UP000694891"/>
    </source>
</evidence>
<keyword evidence="12" id="KW-0342">GTP-binding</keyword>
<dbReference type="FunFam" id="3.40.50.300:FF:000536">
    <property type="entry name" value="GTPase IMAP family member 8"/>
    <property type="match status" value="1"/>
</dbReference>
<keyword evidence="16" id="KW-0175">Coiled coil</keyword>
<dbReference type="GO" id="GO:0005783">
    <property type="term" value="C:endoplasmic reticulum"/>
    <property type="evidence" value="ECO:0007669"/>
    <property type="project" value="UniProtKB-SubCell"/>
</dbReference>
<evidence type="ECO:0000256" key="13">
    <source>
        <dbReference type="ARBA" id="ARBA00056809"/>
    </source>
</evidence>
<feature type="region of interest" description="Disordered" evidence="17">
    <location>
        <begin position="479"/>
        <end position="515"/>
    </location>
</feature>
<evidence type="ECO:0000256" key="7">
    <source>
        <dbReference type="ARBA" id="ARBA00022737"/>
    </source>
</evidence>
<dbReference type="Pfam" id="PF04548">
    <property type="entry name" value="AIG1"/>
    <property type="match status" value="2"/>
</dbReference>
<keyword evidence="9" id="KW-0256">Endoplasmic reticulum</keyword>
<dbReference type="SUPFAM" id="SSF52540">
    <property type="entry name" value="P-loop containing nucleoside triphosphate hydrolases"/>
    <property type="match status" value="1"/>
</dbReference>
<feature type="coiled-coil region" evidence="16">
    <location>
        <begin position="202"/>
        <end position="236"/>
    </location>
</feature>
<reference evidence="20" key="1">
    <citation type="submission" date="2025-08" db="UniProtKB">
        <authorList>
            <consortium name="RefSeq"/>
        </authorList>
    </citation>
    <scope>IDENTIFICATION</scope>
</reference>
<feature type="compositionally biased region" description="Low complexity" evidence="17">
    <location>
        <begin position="492"/>
        <end position="501"/>
    </location>
</feature>
<protein>
    <recommendedName>
        <fullName evidence="14">GTPase IMAP family member 8</fullName>
    </recommendedName>
    <alternativeName>
        <fullName evidence="15">Immune-associated nucleotide-binding protein 9</fullName>
    </alternativeName>
</protein>
<evidence type="ECO:0000256" key="16">
    <source>
        <dbReference type="SAM" id="Coils"/>
    </source>
</evidence>
<evidence type="ECO:0000313" key="20">
    <source>
        <dbReference type="RefSeq" id="XP_008298632.1"/>
    </source>
</evidence>
<dbReference type="GeneID" id="103371173"/>
<name>A0A9Y4NJW5_9TELE</name>
<evidence type="ECO:0000256" key="3">
    <source>
        <dbReference type="ARBA" id="ARBA00004514"/>
    </source>
</evidence>
<evidence type="ECO:0000256" key="11">
    <source>
        <dbReference type="ARBA" id="ARBA00023128"/>
    </source>
</evidence>
<feature type="compositionally biased region" description="Acidic residues" evidence="17">
    <location>
        <begin position="610"/>
        <end position="619"/>
    </location>
</feature>
<accession>A0A9Y4NJW5</accession>
<dbReference type="Gene3D" id="3.40.50.300">
    <property type="entry name" value="P-loop containing nucleotide triphosphate hydrolases"/>
    <property type="match status" value="2"/>
</dbReference>
<feature type="domain" description="AIG1-type G" evidence="18">
    <location>
        <begin position="238"/>
        <end position="436"/>
    </location>
</feature>
<evidence type="ECO:0000256" key="6">
    <source>
        <dbReference type="ARBA" id="ARBA00022490"/>
    </source>
</evidence>
<feature type="region of interest" description="Disordered" evidence="17">
    <location>
        <begin position="590"/>
        <end position="619"/>
    </location>
</feature>
<dbReference type="PROSITE" id="PS51720">
    <property type="entry name" value="G_AIG1"/>
    <property type="match status" value="2"/>
</dbReference>
<evidence type="ECO:0000256" key="4">
    <source>
        <dbReference type="ARBA" id="ARBA00004555"/>
    </source>
</evidence>
<dbReference type="PANTHER" id="PTHR10903">
    <property type="entry name" value="GTPASE, IMAP FAMILY MEMBER-RELATED"/>
    <property type="match status" value="1"/>
</dbReference>
<comment type="function">
    <text evidence="13">Exerts an anti-apoptotic effect in the immune system and is involved in responses to infections.</text>
</comment>
<evidence type="ECO:0000256" key="17">
    <source>
        <dbReference type="SAM" id="MobiDB-lite"/>
    </source>
</evidence>
<keyword evidence="11" id="KW-0496">Mitochondrion</keyword>
<evidence type="ECO:0000256" key="2">
    <source>
        <dbReference type="ARBA" id="ARBA00004240"/>
    </source>
</evidence>
<dbReference type="GO" id="GO:0005739">
    <property type="term" value="C:mitochondrion"/>
    <property type="evidence" value="ECO:0007669"/>
    <property type="project" value="UniProtKB-SubCell"/>
</dbReference>
<evidence type="ECO:0000256" key="1">
    <source>
        <dbReference type="ARBA" id="ARBA00004173"/>
    </source>
</evidence>
<evidence type="ECO:0000256" key="9">
    <source>
        <dbReference type="ARBA" id="ARBA00022824"/>
    </source>
</evidence>
<keyword evidence="10" id="KW-0333">Golgi apparatus</keyword>
<sequence>MKRSRRELNAVLVGSKSSRKYLVGNIILGRQAFDPRDATSRCERGEGDACGRRVSLVRAPGWLRGYRLCDTPELFKTGAILSVTLCPPPLHAFLLVVNAELPFKDAYKKATKEHLEHFFGEKVWDHTVVVFSHRGHPSHKTIEDYIDSEGAPLRSLLEACGKRYHSLCEDGTDSGVKVEELFEKIDAMVARNSCYQADGTLVQSVEERRTEVEKRAQELRLQSQQQRQKLRSLLTEPAPSLRILMVGWVFSGKSATGNSILRADKFHSGDRTVKALKQSGEVAGREVVIVDTPGWWKYFSAMFSPSFLNSEILDGVSLCSPSPNVILLTVPLDTAFTEEQRRLMEGNMRLLGQRVWRHVIMVFTFGDTLGDKTIEQHIESEGKSLRWLTEKCGNRYHVVNNTSEAEDQVTELLEKMEEMVAGNNSFYLSAYPERDDVPPPEEDISDKLPESKDEYAAKKIVKQLIIEWDRRRWEKQNVLKGNSSSMGLPPLTMSESMTSETSGEKEEEMEQQHEADQLLSGLEAASGGDAGTDYMNIWMGLLEREWCRREVAMEQSDWRHFYSHSSEAASEPDSDIVLKSREKVAWWLKSKHGGPSGASSGHGTLSISGEPEEEAGWKP</sequence>
<organism evidence="19 20">
    <name type="scientific">Stegastes partitus</name>
    <name type="common">bicolor damselfish</name>
    <dbReference type="NCBI Taxonomy" id="144197"/>
    <lineage>
        <taxon>Eukaryota</taxon>
        <taxon>Metazoa</taxon>
        <taxon>Chordata</taxon>
        <taxon>Craniata</taxon>
        <taxon>Vertebrata</taxon>
        <taxon>Euteleostomi</taxon>
        <taxon>Actinopterygii</taxon>
        <taxon>Neopterygii</taxon>
        <taxon>Teleostei</taxon>
        <taxon>Neoteleostei</taxon>
        <taxon>Acanthomorphata</taxon>
        <taxon>Ovalentaria</taxon>
        <taxon>Pomacentridae</taxon>
        <taxon>Stegastes</taxon>
    </lineage>
</organism>
<evidence type="ECO:0000256" key="12">
    <source>
        <dbReference type="ARBA" id="ARBA00023134"/>
    </source>
</evidence>
<feature type="domain" description="AIG1-type G" evidence="18">
    <location>
        <begin position="5"/>
        <end position="206"/>
    </location>
</feature>
<evidence type="ECO:0000256" key="10">
    <source>
        <dbReference type="ARBA" id="ARBA00023034"/>
    </source>
</evidence>
<keyword evidence="7" id="KW-0677">Repeat</keyword>
<gene>
    <name evidence="20" type="primary">LOC103371173</name>
</gene>
<dbReference type="GO" id="GO:0005794">
    <property type="term" value="C:Golgi apparatus"/>
    <property type="evidence" value="ECO:0007669"/>
    <property type="project" value="UniProtKB-SubCell"/>
</dbReference>
<evidence type="ECO:0000256" key="5">
    <source>
        <dbReference type="ARBA" id="ARBA00008535"/>
    </source>
</evidence>
<keyword evidence="19" id="KW-1185">Reference proteome</keyword>
<dbReference type="PANTHER" id="PTHR10903:SF107">
    <property type="entry name" value="GTPASE IMAP FAMILY MEMBER 4-LIKE-RELATED"/>
    <property type="match status" value="1"/>
</dbReference>
<evidence type="ECO:0000256" key="8">
    <source>
        <dbReference type="ARBA" id="ARBA00022741"/>
    </source>
</evidence>
<proteinExistence type="inferred from homology"/>
<evidence type="ECO:0000256" key="14">
    <source>
        <dbReference type="ARBA" id="ARBA00073539"/>
    </source>
</evidence>
<dbReference type="GO" id="GO:0005525">
    <property type="term" value="F:GTP binding"/>
    <property type="evidence" value="ECO:0007669"/>
    <property type="project" value="UniProtKB-KW"/>
</dbReference>
<comment type="subcellular location">
    <subcellularLocation>
        <location evidence="3">Cytoplasm</location>
        <location evidence="3">Cytosol</location>
    </subcellularLocation>
    <subcellularLocation>
        <location evidence="2">Endoplasmic reticulum</location>
    </subcellularLocation>
    <subcellularLocation>
        <location evidence="4">Golgi apparatus</location>
    </subcellularLocation>
    <subcellularLocation>
        <location evidence="1">Mitochondrion</location>
    </subcellularLocation>
</comment>
<dbReference type="Proteomes" id="UP000694891">
    <property type="component" value="Unplaced"/>
</dbReference>
<dbReference type="InterPro" id="IPR006703">
    <property type="entry name" value="G_AIG1"/>
</dbReference>
<evidence type="ECO:0000259" key="18">
    <source>
        <dbReference type="PROSITE" id="PS51720"/>
    </source>
</evidence>
<dbReference type="GO" id="GO:0005829">
    <property type="term" value="C:cytosol"/>
    <property type="evidence" value="ECO:0007669"/>
    <property type="project" value="UniProtKB-SubCell"/>
</dbReference>
<dbReference type="AlphaFoldDB" id="A0A9Y4NJW5"/>
<dbReference type="InterPro" id="IPR045058">
    <property type="entry name" value="GIMA/IAN/Toc"/>
</dbReference>
<keyword evidence="8" id="KW-0547">Nucleotide-binding</keyword>
<dbReference type="RefSeq" id="XP_008298632.1">
    <property type="nucleotide sequence ID" value="XM_008300410.1"/>
</dbReference>